<sequence>MERALWVLIVVAVWVLLVWLMYRGWQRRGRRQAPAIGELPAVPNDFGAQVVEPTAGLYVGSTTTETWQDRIAVGDLGFRASAELTRFERGILLERTGASAIWIPNVSIRNIRTQRGLAGKVMTADGLLVIRWLLPTGTEIDTGFRANDKSVYSTWTQPVATEERSHDPFVLNGELE</sequence>
<evidence type="ECO:0000259" key="2">
    <source>
        <dbReference type="Pfam" id="PF25362"/>
    </source>
</evidence>
<gene>
    <name evidence="3" type="ORF">FGL95_00820</name>
</gene>
<dbReference type="Pfam" id="PF25362">
    <property type="entry name" value="bPH_11"/>
    <property type="match status" value="1"/>
</dbReference>
<proteinExistence type="predicted"/>
<keyword evidence="1" id="KW-0472">Membrane</keyword>
<accession>A0A848KBY6</accession>
<feature type="transmembrane region" description="Helical" evidence="1">
    <location>
        <begin position="6"/>
        <end position="22"/>
    </location>
</feature>
<evidence type="ECO:0000313" key="3">
    <source>
        <dbReference type="EMBL" id="NMN93577.1"/>
    </source>
</evidence>
<dbReference type="Proteomes" id="UP000535543">
    <property type="component" value="Unassembled WGS sequence"/>
</dbReference>
<reference evidence="3 4" key="2">
    <citation type="submission" date="2020-06" db="EMBL/GenBank/DDBJ databases">
        <title>Antribacter stalactiti gen. nov., sp. nov., a new member of the family Nacardiaceae isolated from a cave.</title>
        <authorList>
            <person name="Kim I.S."/>
        </authorList>
    </citation>
    <scope>NUCLEOTIDE SEQUENCE [LARGE SCALE GENOMIC DNA]</scope>
    <source>
        <strain evidence="3 4">YC2-7</strain>
    </source>
</reference>
<name>A0A848KBY6_9NOCA</name>
<reference evidence="3 4" key="1">
    <citation type="submission" date="2019-05" db="EMBL/GenBank/DDBJ databases">
        <authorList>
            <person name="Lee S.D."/>
        </authorList>
    </citation>
    <scope>NUCLEOTIDE SEQUENCE [LARGE SCALE GENOMIC DNA]</scope>
    <source>
        <strain evidence="3 4">YC2-7</strain>
    </source>
</reference>
<dbReference type="EMBL" id="VCQU01000001">
    <property type="protein sequence ID" value="NMN93577.1"/>
    <property type="molecule type" value="Genomic_DNA"/>
</dbReference>
<comment type="caution">
    <text evidence="3">The sequence shown here is derived from an EMBL/GenBank/DDBJ whole genome shotgun (WGS) entry which is preliminary data.</text>
</comment>
<protein>
    <submittedName>
        <fullName evidence="3">Transporter</fullName>
    </submittedName>
</protein>
<dbReference type="InterPro" id="IPR057446">
    <property type="entry name" value="PH_bac"/>
</dbReference>
<organism evidence="3 4">
    <name type="scientific">Antrihabitans stalactiti</name>
    <dbReference type="NCBI Taxonomy" id="2584121"/>
    <lineage>
        <taxon>Bacteria</taxon>
        <taxon>Bacillati</taxon>
        <taxon>Actinomycetota</taxon>
        <taxon>Actinomycetes</taxon>
        <taxon>Mycobacteriales</taxon>
        <taxon>Nocardiaceae</taxon>
        <taxon>Antrihabitans</taxon>
    </lineage>
</organism>
<keyword evidence="1" id="KW-0812">Transmembrane</keyword>
<dbReference type="RefSeq" id="WP_169584281.1">
    <property type="nucleotide sequence ID" value="NZ_VCQU01000001.1"/>
</dbReference>
<keyword evidence="4" id="KW-1185">Reference proteome</keyword>
<evidence type="ECO:0000256" key="1">
    <source>
        <dbReference type="SAM" id="Phobius"/>
    </source>
</evidence>
<keyword evidence="1" id="KW-1133">Transmembrane helix</keyword>
<evidence type="ECO:0000313" key="4">
    <source>
        <dbReference type="Proteomes" id="UP000535543"/>
    </source>
</evidence>
<dbReference type="AlphaFoldDB" id="A0A848KBY6"/>
<feature type="domain" description="PH" evidence="2">
    <location>
        <begin position="36"/>
        <end position="158"/>
    </location>
</feature>